<reference evidence="3 5" key="1">
    <citation type="journal article" date="2018" name="PLoS Genet.">
        <title>Population sequencing reveals clonal diversity and ancestral inbreeding in the grapevine cultivar Chardonnay.</title>
        <authorList>
            <person name="Roach M.J."/>
            <person name="Johnson D.L."/>
            <person name="Bohlmann J."/>
            <person name="van Vuuren H.J."/>
            <person name="Jones S.J."/>
            <person name="Pretorius I.S."/>
            <person name="Schmidt S.A."/>
            <person name="Borneman A.R."/>
        </authorList>
    </citation>
    <scope>NUCLEOTIDE SEQUENCE [LARGE SCALE GENOMIC DNA]</scope>
    <source>
        <strain evidence="5">cv. Chardonnay</strain>
        <strain evidence="3">I10V1</strain>
        <tissue evidence="3">Leaf</tissue>
    </source>
</reference>
<feature type="domain" description="CUE" evidence="2">
    <location>
        <begin position="104"/>
        <end position="147"/>
    </location>
</feature>
<feature type="compositionally biased region" description="Basic and acidic residues" evidence="1">
    <location>
        <begin position="19"/>
        <end position="38"/>
    </location>
</feature>
<name>A0A438EII3_VITVI</name>
<evidence type="ECO:0000259" key="2">
    <source>
        <dbReference type="PROSITE" id="PS51140"/>
    </source>
</evidence>
<evidence type="ECO:0000313" key="5">
    <source>
        <dbReference type="Proteomes" id="UP000288805"/>
    </source>
</evidence>
<dbReference type="Proteomes" id="UP000288805">
    <property type="component" value="Unassembled WGS sequence"/>
</dbReference>
<dbReference type="GO" id="GO:0043130">
    <property type="term" value="F:ubiquitin binding"/>
    <property type="evidence" value="ECO:0007669"/>
    <property type="project" value="InterPro"/>
</dbReference>
<dbReference type="PANTHER" id="PTHR37252">
    <property type="entry name" value="POLYADENYLATE-BINDING PROTEIN-INTERACTING PROTEIN 6"/>
    <property type="match status" value="1"/>
</dbReference>
<feature type="region of interest" description="Disordered" evidence="1">
    <location>
        <begin position="1"/>
        <end position="54"/>
    </location>
</feature>
<dbReference type="EMBL" id="QGNW01001279">
    <property type="protein sequence ID" value="RVW47520.1"/>
    <property type="molecule type" value="Genomic_DNA"/>
</dbReference>
<dbReference type="EMBL" id="QGNW01000032">
    <property type="protein sequence ID" value="RVX10908.1"/>
    <property type="molecule type" value="Genomic_DNA"/>
</dbReference>
<dbReference type="AlphaFoldDB" id="A0A438EII3"/>
<feature type="compositionally biased region" description="Polar residues" evidence="1">
    <location>
        <begin position="39"/>
        <end position="52"/>
    </location>
</feature>
<dbReference type="InterPro" id="IPR003892">
    <property type="entry name" value="CUE"/>
</dbReference>
<comment type="caution">
    <text evidence="3">The sequence shown here is derived from an EMBL/GenBank/DDBJ whole genome shotgun (WGS) entry which is preliminary data.</text>
</comment>
<dbReference type="CDD" id="cd14371">
    <property type="entry name" value="CUE_CID7_like"/>
    <property type="match status" value="1"/>
</dbReference>
<dbReference type="PROSITE" id="PS51140">
    <property type="entry name" value="CUE"/>
    <property type="match status" value="1"/>
</dbReference>
<feature type="compositionally biased region" description="Low complexity" evidence="1">
    <location>
        <begin position="197"/>
        <end position="207"/>
    </location>
</feature>
<dbReference type="InterPro" id="IPR041806">
    <property type="entry name" value="CID5/6/7_CUE"/>
</dbReference>
<feature type="region of interest" description="Disordered" evidence="1">
    <location>
        <begin position="172"/>
        <end position="207"/>
    </location>
</feature>
<dbReference type="Gene3D" id="1.10.8.10">
    <property type="entry name" value="DNA helicase RuvA subunit, C-terminal domain"/>
    <property type="match status" value="1"/>
</dbReference>
<dbReference type="InterPro" id="IPR038981">
    <property type="entry name" value="CID5/CID6"/>
</dbReference>
<evidence type="ECO:0000313" key="4">
    <source>
        <dbReference type="EMBL" id="RVX10908.1"/>
    </source>
</evidence>
<accession>A0A438EII3</accession>
<evidence type="ECO:0000256" key="1">
    <source>
        <dbReference type="SAM" id="MobiDB-lite"/>
    </source>
</evidence>
<proteinExistence type="predicted"/>
<protein>
    <submittedName>
        <fullName evidence="3">Polyadenylate-binding protein-interacting protein 5</fullName>
    </submittedName>
</protein>
<evidence type="ECO:0000313" key="3">
    <source>
        <dbReference type="EMBL" id="RVW47520.1"/>
    </source>
</evidence>
<organism evidence="3 5">
    <name type="scientific">Vitis vinifera</name>
    <name type="common">Grape</name>
    <dbReference type="NCBI Taxonomy" id="29760"/>
    <lineage>
        <taxon>Eukaryota</taxon>
        <taxon>Viridiplantae</taxon>
        <taxon>Streptophyta</taxon>
        <taxon>Embryophyta</taxon>
        <taxon>Tracheophyta</taxon>
        <taxon>Spermatophyta</taxon>
        <taxon>Magnoliopsida</taxon>
        <taxon>eudicotyledons</taxon>
        <taxon>Gunneridae</taxon>
        <taxon>Pentapetalae</taxon>
        <taxon>rosids</taxon>
        <taxon>Vitales</taxon>
        <taxon>Vitaceae</taxon>
        <taxon>Viteae</taxon>
        <taxon>Vitis</taxon>
    </lineage>
</organism>
<sequence length="207" mass="22447">MKSGTSSLNPFAESYIPLSKREPKNEGKTSEITAEKSPKSSGETTWFGTRSQGPKETKQIYLQSDASFDLNIHGIEELLIGEDFMKKGHENPSNETEKYYTDEDSQMDLAYLGTLFPGISDQSLLDVYTANGGDLEASIDMLNQLEDGRPTFLSMFYPVDARRHLPESLDIGDVSDVKSSAEGSSKLKGICPGEACGSSSSGPSPSP</sequence>
<gene>
    <name evidence="3" type="primary">CID5_0</name>
    <name evidence="4" type="synonym">CID5_1</name>
    <name evidence="4" type="ORF">CK203_013361</name>
    <name evidence="3" type="ORF">CK203_073690</name>
</gene>
<dbReference type="PANTHER" id="PTHR37252:SF3">
    <property type="entry name" value="POLYADENYLATE-BINDING PROTEIN-INTERACTING PROTEIN 6"/>
    <property type="match status" value="1"/>
</dbReference>